<keyword evidence="4" id="KW-0460">Magnesium</keyword>
<dbReference type="Gene3D" id="3.40.50.1000">
    <property type="entry name" value="HAD superfamily/HAD-like"/>
    <property type="match status" value="1"/>
</dbReference>
<evidence type="ECO:0000256" key="1">
    <source>
        <dbReference type="ARBA" id="ARBA00001946"/>
    </source>
</evidence>
<evidence type="ECO:0000256" key="5">
    <source>
        <dbReference type="ARBA" id="ARBA00023277"/>
    </source>
</evidence>
<dbReference type="InterPro" id="IPR051600">
    <property type="entry name" value="Beta-PGM-like"/>
</dbReference>
<dbReference type="AlphaFoldDB" id="A0A3N4GM17"/>
<comment type="similarity">
    <text evidence="2">Belongs to the HAD-like hydrolase superfamily. CbbY/CbbZ/Gph/YieH family.</text>
</comment>
<dbReference type="NCBIfam" id="TIGR01509">
    <property type="entry name" value="HAD-SF-IA-v3"/>
    <property type="match status" value="1"/>
</dbReference>
<evidence type="ECO:0000256" key="3">
    <source>
        <dbReference type="ARBA" id="ARBA00022723"/>
    </source>
</evidence>
<comment type="caution">
    <text evidence="6">The sequence shown here is derived from an EMBL/GenBank/DDBJ whole genome shotgun (WGS) entry which is preliminary data.</text>
</comment>
<dbReference type="GO" id="GO:0046872">
    <property type="term" value="F:metal ion binding"/>
    <property type="evidence" value="ECO:0007669"/>
    <property type="project" value="UniProtKB-KW"/>
</dbReference>
<dbReference type="Gene3D" id="1.10.150.240">
    <property type="entry name" value="Putative phosphatase, domain 2"/>
    <property type="match status" value="1"/>
</dbReference>
<proteinExistence type="inferred from homology"/>
<evidence type="ECO:0000313" key="6">
    <source>
        <dbReference type="EMBL" id="RPA62427.1"/>
    </source>
</evidence>
<dbReference type="PANTHER" id="PTHR46193:SF18">
    <property type="entry name" value="HEXITOL PHOSPHATASE B"/>
    <property type="match status" value="1"/>
</dbReference>
<organism evidence="6 7">
    <name type="scientific">Aerococcus agrisoli</name>
    <dbReference type="NCBI Taxonomy" id="2487350"/>
    <lineage>
        <taxon>Bacteria</taxon>
        <taxon>Bacillati</taxon>
        <taxon>Bacillota</taxon>
        <taxon>Bacilli</taxon>
        <taxon>Lactobacillales</taxon>
        <taxon>Aerococcaceae</taxon>
        <taxon>Aerococcus</taxon>
    </lineage>
</organism>
<dbReference type="SFLD" id="SFLDS00003">
    <property type="entry name" value="Haloacid_Dehalogenase"/>
    <property type="match status" value="1"/>
</dbReference>
<dbReference type="SUPFAM" id="SSF56784">
    <property type="entry name" value="HAD-like"/>
    <property type="match status" value="1"/>
</dbReference>
<dbReference type="InterPro" id="IPR023214">
    <property type="entry name" value="HAD_sf"/>
</dbReference>
<dbReference type="Proteomes" id="UP000273977">
    <property type="component" value="Unassembled WGS sequence"/>
</dbReference>
<comment type="cofactor">
    <cofactor evidence="1">
        <name>Mg(2+)</name>
        <dbReference type="ChEBI" id="CHEBI:18420"/>
    </cofactor>
</comment>
<dbReference type="RefSeq" id="WP_123779332.1">
    <property type="nucleotide sequence ID" value="NZ_RKMG01000004.1"/>
</dbReference>
<dbReference type="InterPro" id="IPR036412">
    <property type="entry name" value="HAD-like_sf"/>
</dbReference>
<dbReference type="OrthoDB" id="9797743at2"/>
<gene>
    <name evidence="6" type="ORF">EF384_02080</name>
</gene>
<dbReference type="InterPro" id="IPR006439">
    <property type="entry name" value="HAD-SF_hydro_IA"/>
</dbReference>
<protein>
    <submittedName>
        <fullName evidence="6">HAD family phosphatase</fullName>
    </submittedName>
</protein>
<reference evidence="6 7" key="1">
    <citation type="submission" date="2018-11" db="EMBL/GenBank/DDBJ databases">
        <title>Aerococcus sp. SJQ22, whole genome shotgun sequence.</title>
        <authorList>
            <person name="Sun L."/>
            <person name="Gao X."/>
            <person name="Chen W."/>
            <person name="Huang K."/>
        </authorList>
    </citation>
    <scope>NUCLEOTIDE SEQUENCE [LARGE SCALE GENOMIC DNA]</scope>
    <source>
        <strain evidence="6 7">SJQ22</strain>
    </source>
</reference>
<keyword evidence="3" id="KW-0479">Metal-binding</keyword>
<keyword evidence="5" id="KW-0119">Carbohydrate metabolism</keyword>
<dbReference type="InterPro" id="IPR023198">
    <property type="entry name" value="PGP-like_dom2"/>
</dbReference>
<keyword evidence="7" id="KW-1185">Reference proteome</keyword>
<name>A0A3N4GM17_9LACT</name>
<dbReference type="EMBL" id="RKMG01000004">
    <property type="protein sequence ID" value="RPA62427.1"/>
    <property type="molecule type" value="Genomic_DNA"/>
</dbReference>
<dbReference type="SFLD" id="SFLDG01129">
    <property type="entry name" value="C1.5:_HAD__Beta-PGM__Phosphata"/>
    <property type="match status" value="1"/>
</dbReference>
<dbReference type="SFLD" id="SFLDG01135">
    <property type="entry name" value="C1.5.6:_HAD__Beta-PGM__Phospha"/>
    <property type="match status" value="1"/>
</dbReference>
<evidence type="ECO:0000313" key="7">
    <source>
        <dbReference type="Proteomes" id="UP000273977"/>
    </source>
</evidence>
<dbReference type="PANTHER" id="PTHR46193">
    <property type="entry name" value="6-PHOSPHOGLUCONATE PHOSPHATASE"/>
    <property type="match status" value="1"/>
</dbReference>
<sequence>MKEKRLAIFDMDGILVSSEHVYASGWQYALKSLGLDHLVPSEELFYMRGASSASNLATINRYVNDWSLTQQVKAVRDQYFIDELNVGHVPLLPYAKELLAYLQAKPDIQLILASNTPSNRGQLILAKHDLAKYFDQIIMGDHVENLKPAPDIYLKALKLAQVPAEQAIIFEDSLTGATAGKNAHIDILLVPEEPIPDEDIAKNDKIIAVLDTLEDALAYFD</sequence>
<evidence type="ECO:0000256" key="2">
    <source>
        <dbReference type="ARBA" id="ARBA00006171"/>
    </source>
</evidence>
<dbReference type="Pfam" id="PF13419">
    <property type="entry name" value="HAD_2"/>
    <property type="match status" value="1"/>
</dbReference>
<accession>A0A3N4GM17</accession>
<evidence type="ECO:0000256" key="4">
    <source>
        <dbReference type="ARBA" id="ARBA00022842"/>
    </source>
</evidence>
<dbReference type="InterPro" id="IPR041492">
    <property type="entry name" value="HAD_2"/>
</dbReference>
<dbReference type="GO" id="GO:0003824">
    <property type="term" value="F:catalytic activity"/>
    <property type="evidence" value="ECO:0007669"/>
    <property type="project" value="UniProtKB-ARBA"/>
</dbReference>